<gene>
    <name evidence="1" type="ORF">RALSY_20114</name>
</gene>
<organism evidence="1">
    <name type="scientific">Ralstonia syzygii R24</name>
    <dbReference type="NCBI Taxonomy" id="907261"/>
    <lineage>
        <taxon>Bacteria</taxon>
        <taxon>Pseudomonadati</taxon>
        <taxon>Pseudomonadota</taxon>
        <taxon>Betaproteobacteria</taxon>
        <taxon>Burkholderiales</taxon>
        <taxon>Burkholderiaceae</taxon>
        <taxon>Ralstonia</taxon>
        <taxon>Ralstonia solanacearum species complex</taxon>
    </lineage>
</organism>
<sequence length="56" mass="6152">MVALLVRRYLEAAPDYFQGKSLFSLSEGLNVECNFPNVIIDDYRSGANEIVAVDAG</sequence>
<accession>G3A283</accession>
<dbReference type="EMBL" id="FR854087">
    <property type="protein sequence ID" value="CCA85515.1"/>
    <property type="molecule type" value="Genomic_DNA"/>
</dbReference>
<evidence type="ECO:0000313" key="1">
    <source>
        <dbReference type="EMBL" id="CCA85515.1"/>
    </source>
</evidence>
<proteinExistence type="predicted"/>
<dbReference type="AlphaFoldDB" id="G3A283"/>
<reference evidence="1" key="2">
    <citation type="submission" date="2011-04" db="EMBL/GenBank/DDBJ databases">
        <authorList>
            <person name="Genoscope - CEA"/>
        </authorList>
    </citation>
    <scope>NUCLEOTIDE SEQUENCE</scope>
    <source>
        <strain evidence="1">R24</strain>
    </source>
</reference>
<name>G3A283_9RALS</name>
<protein>
    <submittedName>
        <fullName evidence="1">Uncharacterized protein</fullName>
    </submittedName>
</protein>
<reference evidence="1" key="1">
    <citation type="journal article" date="2011" name="PLoS ONE">
        <title>Ralstonia syzygii, the Blood Disease Bacterium and some Asian R. solanacearum strains form a single genomic species despite divergent lifestyles.</title>
        <authorList>
            <person name="Remenant B."/>
            <person name="de Cambiaire J.C."/>
            <person name="Cellier G."/>
            <person name="Jacobs J.M."/>
            <person name="Mangenot S."/>
            <person name="Barbe V."/>
            <person name="Lajus A."/>
            <person name="Vallenet D."/>
            <person name="Medigue C."/>
            <person name="Fegan M."/>
            <person name="Allen C."/>
            <person name="Prior P."/>
        </authorList>
    </citation>
    <scope>NUCLEOTIDE SEQUENCE</scope>
    <source>
        <strain evidence="1">R24</strain>
    </source>
</reference>